<dbReference type="InterPro" id="IPR006121">
    <property type="entry name" value="HMA_dom"/>
</dbReference>
<gene>
    <name evidence="2" type="ORF">IS491_16310</name>
</gene>
<accession>A0AAE2RU93</accession>
<dbReference type="RefSeq" id="WP_012059218.1">
    <property type="nucleotide sequence ID" value="NZ_CP073279.1"/>
</dbReference>
<protein>
    <submittedName>
        <fullName evidence="2">Heavy-metal-associated domain-containing protein</fullName>
    </submittedName>
</protein>
<dbReference type="SUPFAM" id="SSF55008">
    <property type="entry name" value="HMA, heavy metal-associated domain"/>
    <property type="match status" value="1"/>
</dbReference>
<dbReference type="InterPro" id="IPR036163">
    <property type="entry name" value="HMA_dom_sf"/>
</dbReference>
<dbReference type="Gene3D" id="3.30.70.100">
    <property type="match status" value="1"/>
</dbReference>
<evidence type="ECO:0000313" key="3">
    <source>
        <dbReference type="Proteomes" id="UP000631418"/>
    </source>
</evidence>
<evidence type="ECO:0000259" key="1">
    <source>
        <dbReference type="PROSITE" id="PS50846"/>
    </source>
</evidence>
<sequence>MATYILSGIILLIIVFSVRSFIEKLRFGCCGGTIEKNTKRKKINKRELSEYQISKTIYIEGMTCGKCATHVENAINSLENVYAKVDLKKNLANVRMKVDISEEILKGAISKAGYSAKYIDEN</sequence>
<name>A0AAE2RU93_CLOBE</name>
<dbReference type="EMBL" id="JADOEF010000001">
    <property type="protein sequence ID" value="MBF7810201.1"/>
    <property type="molecule type" value="Genomic_DNA"/>
</dbReference>
<reference evidence="2" key="1">
    <citation type="submission" date="2020-11" db="EMBL/GenBank/DDBJ databases">
        <authorList>
            <person name="Thieme N."/>
            <person name="Liebl W."/>
            <person name="Zverlov V."/>
        </authorList>
    </citation>
    <scope>NUCLEOTIDE SEQUENCE</scope>
    <source>
        <strain evidence="2">NT08</strain>
    </source>
</reference>
<dbReference type="AlphaFoldDB" id="A0AAE2RU93"/>
<dbReference type="Pfam" id="PF00403">
    <property type="entry name" value="HMA"/>
    <property type="match status" value="1"/>
</dbReference>
<dbReference type="GO" id="GO:0046872">
    <property type="term" value="F:metal ion binding"/>
    <property type="evidence" value="ECO:0007669"/>
    <property type="project" value="InterPro"/>
</dbReference>
<dbReference type="Proteomes" id="UP000631418">
    <property type="component" value="Unassembled WGS sequence"/>
</dbReference>
<dbReference type="PROSITE" id="PS50846">
    <property type="entry name" value="HMA_2"/>
    <property type="match status" value="1"/>
</dbReference>
<organism evidence="2 3">
    <name type="scientific">Clostridium beijerinckii</name>
    <name type="common">Clostridium MP</name>
    <dbReference type="NCBI Taxonomy" id="1520"/>
    <lineage>
        <taxon>Bacteria</taxon>
        <taxon>Bacillati</taxon>
        <taxon>Bacillota</taxon>
        <taxon>Clostridia</taxon>
        <taxon>Eubacteriales</taxon>
        <taxon>Clostridiaceae</taxon>
        <taxon>Clostridium</taxon>
    </lineage>
</organism>
<dbReference type="OMA" id="THCAKII"/>
<proteinExistence type="predicted"/>
<evidence type="ECO:0000313" key="2">
    <source>
        <dbReference type="EMBL" id="MBF7810201.1"/>
    </source>
</evidence>
<comment type="caution">
    <text evidence="2">The sequence shown here is derived from an EMBL/GenBank/DDBJ whole genome shotgun (WGS) entry which is preliminary data.</text>
</comment>
<feature type="domain" description="HMA" evidence="1">
    <location>
        <begin position="53"/>
        <end position="117"/>
    </location>
</feature>
<dbReference type="CDD" id="cd00371">
    <property type="entry name" value="HMA"/>
    <property type="match status" value="1"/>
</dbReference>